<protein>
    <submittedName>
        <fullName evidence="2">Uncharacterized protein</fullName>
    </submittedName>
</protein>
<dbReference type="Proteomes" id="UP000729402">
    <property type="component" value="Unassembled WGS sequence"/>
</dbReference>
<sequence length="79" mass="8795">MLRARQGGRKDLLPWPPVGARGGGCCKGGHGRGHRQAPNAEGEEGEERLRMLDRLSSRMPKGRELSTDDRMERMSVYCS</sequence>
<feature type="compositionally biased region" description="Basic and acidic residues" evidence="1">
    <location>
        <begin position="47"/>
        <end position="73"/>
    </location>
</feature>
<proteinExistence type="predicted"/>
<organism evidence="2 3">
    <name type="scientific">Zizania palustris</name>
    <name type="common">Northern wild rice</name>
    <dbReference type="NCBI Taxonomy" id="103762"/>
    <lineage>
        <taxon>Eukaryota</taxon>
        <taxon>Viridiplantae</taxon>
        <taxon>Streptophyta</taxon>
        <taxon>Embryophyta</taxon>
        <taxon>Tracheophyta</taxon>
        <taxon>Spermatophyta</taxon>
        <taxon>Magnoliopsida</taxon>
        <taxon>Liliopsida</taxon>
        <taxon>Poales</taxon>
        <taxon>Poaceae</taxon>
        <taxon>BOP clade</taxon>
        <taxon>Oryzoideae</taxon>
        <taxon>Oryzeae</taxon>
        <taxon>Zizaniinae</taxon>
        <taxon>Zizania</taxon>
    </lineage>
</organism>
<name>A0A8J5SI47_ZIZPA</name>
<keyword evidence="3" id="KW-1185">Reference proteome</keyword>
<reference evidence="2" key="1">
    <citation type="journal article" date="2021" name="bioRxiv">
        <title>Whole Genome Assembly and Annotation of Northern Wild Rice, Zizania palustris L., Supports a Whole Genome Duplication in the Zizania Genus.</title>
        <authorList>
            <person name="Haas M."/>
            <person name="Kono T."/>
            <person name="Macchietto M."/>
            <person name="Millas R."/>
            <person name="McGilp L."/>
            <person name="Shao M."/>
            <person name="Duquette J."/>
            <person name="Hirsch C.N."/>
            <person name="Kimball J."/>
        </authorList>
    </citation>
    <scope>NUCLEOTIDE SEQUENCE</scope>
    <source>
        <tissue evidence="2">Fresh leaf tissue</tissue>
    </source>
</reference>
<evidence type="ECO:0000256" key="1">
    <source>
        <dbReference type="SAM" id="MobiDB-lite"/>
    </source>
</evidence>
<evidence type="ECO:0000313" key="2">
    <source>
        <dbReference type="EMBL" id="KAG8069432.1"/>
    </source>
</evidence>
<feature type="region of interest" description="Disordered" evidence="1">
    <location>
        <begin position="1"/>
        <end position="79"/>
    </location>
</feature>
<reference evidence="2" key="2">
    <citation type="submission" date="2021-02" db="EMBL/GenBank/DDBJ databases">
        <authorList>
            <person name="Kimball J.A."/>
            <person name="Haas M.W."/>
            <person name="Macchietto M."/>
            <person name="Kono T."/>
            <person name="Duquette J."/>
            <person name="Shao M."/>
        </authorList>
    </citation>
    <scope>NUCLEOTIDE SEQUENCE</scope>
    <source>
        <tissue evidence="2">Fresh leaf tissue</tissue>
    </source>
</reference>
<accession>A0A8J5SI47</accession>
<comment type="caution">
    <text evidence="2">The sequence shown here is derived from an EMBL/GenBank/DDBJ whole genome shotgun (WGS) entry which is preliminary data.</text>
</comment>
<dbReference type="EMBL" id="JAAALK010000284">
    <property type="protein sequence ID" value="KAG8069432.1"/>
    <property type="molecule type" value="Genomic_DNA"/>
</dbReference>
<gene>
    <name evidence="2" type="ORF">GUJ93_ZPchr0005g14507</name>
</gene>
<evidence type="ECO:0000313" key="3">
    <source>
        <dbReference type="Proteomes" id="UP000729402"/>
    </source>
</evidence>
<dbReference type="AlphaFoldDB" id="A0A8J5SI47"/>